<dbReference type="InterPro" id="IPR050838">
    <property type="entry name" value="Ketopantoate_reductase"/>
</dbReference>
<keyword evidence="8 11" id="KW-0560">Oxidoreductase</keyword>
<dbReference type="GO" id="GO:0008677">
    <property type="term" value="F:2-dehydropantoate 2-reductase activity"/>
    <property type="evidence" value="ECO:0007669"/>
    <property type="project" value="UniProtKB-EC"/>
</dbReference>
<dbReference type="NCBIfam" id="TIGR00745">
    <property type="entry name" value="apbA_panE"/>
    <property type="match status" value="1"/>
</dbReference>
<comment type="caution">
    <text evidence="14">The sequence shown here is derived from an EMBL/GenBank/DDBJ whole genome shotgun (WGS) entry which is preliminary data.</text>
</comment>
<evidence type="ECO:0000256" key="11">
    <source>
        <dbReference type="RuleBase" id="RU362068"/>
    </source>
</evidence>
<feature type="domain" description="Ketopantoate reductase N-terminal" evidence="12">
    <location>
        <begin position="3"/>
        <end position="141"/>
    </location>
</feature>
<name>A0ABW5Q989_9BACI</name>
<evidence type="ECO:0000256" key="5">
    <source>
        <dbReference type="ARBA" id="ARBA00019465"/>
    </source>
</evidence>
<gene>
    <name evidence="14" type="ORF">ACFSW4_04805</name>
</gene>
<evidence type="ECO:0000313" key="14">
    <source>
        <dbReference type="EMBL" id="MFD2638172.1"/>
    </source>
</evidence>
<evidence type="ECO:0000256" key="1">
    <source>
        <dbReference type="ARBA" id="ARBA00002919"/>
    </source>
</evidence>
<keyword evidence="6 11" id="KW-0566">Pantothenate biosynthesis</keyword>
<evidence type="ECO:0000256" key="2">
    <source>
        <dbReference type="ARBA" id="ARBA00004994"/>
    </source>
</evidence>
<dbReference type="EC" id="1.1.1.169" evidence="4 11"/>
<evidence type="ECO:0000256" key="10">
    <source>
        <dbReference type="ARBA" id="ARBA00048793"/>
    </source>
</evidence>
<dbReference type="InterPro" id="IPR013328">
    <property type="entry name" value="6PGD_dom2"/>
</dbReference>
<dbReference type="PANTHER" id="PTHR43765:SF2">
    <property type="entry name" value="2-DEHYDROPANTOATE 2-REDUCTASE"/>
    <property type="match status" value="1"/>
</dbReference>
<evidence type="ECO:0000259" key="12">
    <source>
        <dbReference type="Pfam" id="PF02558"/>
    </source>
</evidence>
<dbReference type="Gene3D" id="3.40.50.720">
    <property type="entry name" value="NAD(P)-binding Rossmann-like Domain"/>
    <property type="match status" value="1"/>
</dbReference>
<dbReference type="InterPro" id="IPR013752">
    <property type="entry name" value="KPA_reductase"/>
</dbReference>
<protein>
    <recommendedName>
        <fullName evidence="5 11">2-dehydropantoate 2-reductase</fullName>
        <ecNumber evidence="4 11">1.1.1.169</ecNumber>
    </recommendedName>
    <alternativeName>
        <fullName evidence="9 11">Ketopantoate reductase</fullName>
    </alternativeName>
</protein>
<evidence type="ECO:0000256" key="3">
    <source>
        <dbReference type="ARBA" id="ARBA00007870"/>
    </source>
</evidence>
<organism evidence="14 15">
    <name type="scientific">Piscibacillus salipiscarius</name>
    <dbReference type="NCBI Taxonomy" id="299480"/>
    <lineage>
        <taxon>Bacteria</taxon>
        <taxon>Bacillati</taxon>
        <taxon>Bacillota</taxon>
        <taxon>Bacilli</taxon>
        <taxon>Bacillales</taxon>
        <taxon>Bacillaceae</taxon>
        <taxon>Piscibacillus</taxon>
    </lineage>
</organism>
<reference evidence="15" key="1">
    <citation type="journal article" date="2019" name="Int. J. Syst. Evol. Microbiol.">
        <title>The Global Catalogue of Microorganisms (GCM) 10K type strain sequencing project: providing services to taxonomists for standard genome sequencing and annotation.</title>
        <authorList>
            <consortium name="The Broad Institute Genomics Platform"/>
            <consortium name="The Broad Institute Genome Sequencing Center for Infectious Disease"/>
            <person name="Wu L."/>
            <person name="Ma J."/>
        </authorList>
    </citation>
    <scope>NUCLEOTIDE SEQUENCE [LARGE SCALE GENOMIC DNA]</scope>
    <source>
        <strain evidence="15">TISTR 1571</strain>
    </source>
</reference>
<dbReference type="EMBL" id="JBHUMZ010000016">
    <property type="protein sequence ID" value="MFD2638172.1"/>
    <property type="molecule type" value="Genomic_DNA"/>
</dbReference>
<dbReference type="InterPro" id="IPR008927">
    <property type="entry name" value="6-PGluconate_DH-like_C_sf"/>
</dbReference>
<dbReference type="Pfam" id="PF08546">
    <property type="entry name" value="ApbA_C"/>
    <property type="match status" value="1"/>
</dbReference>
<proteinExistence type="inferred from homology"/>
<dbReference type="SUPFAM" id="SSF48179">
    <property type="entry name" value="6-phosphogluconate dehydrogenase C-terminal domain-like"/>
    <property type="match status" value="1"/>
</dbReference>
<keyword evidence="15" id="KW-1185">Reference proteome</keyword>
<accession>A0ABW5Q989</accession>
<dbReference type="InterPro" id="IPR036291">
    <property type="entry name" value="NAD(P)-bd_dom_sf"/>
</dbReference>
<comment type="pathway">
    <text evidence="2 11">Cofactor biosynthesis; (R)-pantothenate biosynthesis; (R)-pantoate from 3-methyl-2-oxobutanoate: step 2/2.</text>
</comment>
<dbReference type="SUPFAM" id="SSF51735">
    <property type="entry name" value="NAD(P)-binding Rossmann-fold domains"/>
    <property type="match status" value="1"/>
</dbReference>
<evidence type="ECO:0000256" key="8">
    <source>
        <dbReference type="ARBA" id="ARBA00023002"/>
    </source>
</evidence>
<dbReference type="InterPro" id="IPR003710">
    <property type="entry name" value="ApbA"/>
</dbReference>
<dbReference type="Proteomes" id="UP001597452">
    <property type="component" value="Unassembled WGS sequence"/>
</dbReference>
<evidence type="ECO:0000313" key="15">
    <source>
        <dbReference type="Proteomes" id="UP001597452"/>
    </source>
</evidence>
<keyword evidence="7 11" id="KW-0521">NADP</keyword>
<comment type="catalytic activity">
    <reaction evidence="10 11">
        <text>(R)-pantoate + NADP(+) = 2-dehydropantoate + NADPH + H(+)</text>
        <dbReference type="Rhea" id="RHEA:16233"/>
        <dbReference type="ChEBI" id="CHEBI:11561"/>
        <dbReference type="ChEBI" id="CHEBI:15378"/>
        <dbReference type="ChEBI" id="CHEBI:15980"/>
        <dbReference type="ChEBI" id="CHEBI:57783"/>
        <dbReference type="ChEBI" id="CHEBI:58349"/>
        <dbReference type="EC" id="1.1.1.169"/>
    </reaction>
</comment>
<evidence type="ECO:0000259" key="13">
    <source>
        <dbReference type="Pfam" id="PF08546"/>
    </source>
</evidence>
<dbReference type="InterPro" id="IPR013332">
    <property type="entry name" value="KPR_N"/>
</dbReference>
<dbReference type="RefSeq" id="WP_377327787.1">
    <property type="nucleotide sequence ID" value="NZ_JBHUMZ010000016.1"/>
</dbReference>
<comment type="function">
    <text evidence="1 11">Catalyzes the NADPH-dependent reduction of ketopantoate into pantoic acid.</text>
</comment>
<evidence type="ECO:0000256" key="7">
    <source>
        <dbReference type="ARBA" id="ARBA00022857"/>
    </source>
</evidence>
<evidence type="ECO:0000256" key="6">
    <source>
        <dbReference type="ARBA" id="ARBA00022655"/>
    </source>
</evidence>
<dbReference type="PANTHER" id="PTHR43765">
    <property type="entry name" value="2-DEHYDROPANTOATE 2-REDUCTASE-RELATED"/>
    <property type="match status" value="1"/>
</dbReference>
<comment type="similarity">
    <text evidence="3 11">Belongs to the ketopantoate reductase family.</text>
</comment>
<dbReference type="Gene3D" id="1.10.1040.10">
    <property type="entry name" value="N-(1-d-carboxylethyl)-l-norvaline Dehydrogenase, domain 2"/>
    <property type="match status" value="1"/>
</dbReference>
<feature type="domain" description="Ketopantoate reductase C-terminal" evidence="13">
    <location>
        <begin position="165"/>
        <end position="281"/>
    </location>
</feature>
<sequence>MDIGIIGLGAVGLFISSKLSERHDVTGYVRNQKQLNEIRENGIQINKDRYQIRVKTIERLQKHDLIIICVKQPHLAYLMPILNSLDKTCLLFIQNGLSHIQMIQELNHFIMLGVCEHGVSKVNSHQVQLNGLGQIKVGDFQEHNDAKHIQHQLYASDFPVFYDDDIIQTMNEKVIVNSVINPLTALFDIENGQVITNPYLKKIAYQLSKEASEVLEMNCEKSWEKVQEVAHNTKNNVSSMLVDIRMKRTTEIESINGYIVKQSKIDVPTQSNMYHLIKAKEINH</sequence>
<evidence type="ECO:0000256" key="4">
    <source>
        <dbReference type="ARBA" id="ARBA00013014"/>
    </source>
</evidence>
<evidence type="ECO:0000256" key="9">
    <source>
        <dbReference type="ARBA" id="ARBA00032024"/>
    </source>
</evidence>
<dbReference type="Pfam" id="PF02558">
    <property type="entry name" value="ApbA"/>
    <property type="match status" value="1"/>
</dbReference>